<dbReference type="AlphaFoldDB" id="A0A6A5FUN4"/>
<dbReference type="EMBL" id="WUAV01000006">
    <property type="protein sequence ID" value="KAF1746216.1"/>
    <property type="molecule type" value="Genomic_DNA"/>
</dbReference>
<dbReference type="CTD" id="78777520"/>
<evidence type="ECO:0000313" key="3">
    <source>
        <dbReference type="Proteomes" id="UP000483820"/>
    </source>
</evidence>
<gene>
    <name evidence="2" type="ORF">GCK72_022669</name>
</gene>
<dbReference type="Proteomes" id="UP000483820">
    <property type="component" value="Chromosome X"/>
</dbReference>
<dbReference type="InterPro" id="IPR012885">
    <property type="entry name" value="F-box_Sdz-33"/>
</dbReference>
<feature type="domain" description="Sdz-33 F-box" evidence="1">
    <location>
        <begin position="14"/>
        <end position="59"/>
    </location>
</feature>
<reference evidence="2 3" key="1">
    <citation type="submission" date="2019-12" db="EMBL/GenBank/DDBJ databases">
        <title>Chromosome-level assembly of the Caenorhabditis remanei genome.</title>
        <authorList>
            <person name="Teterina A.A."/>
            <person name="Willis J.H."/>
            <person name="Phillips P.C."/>
        </authorList>
    </citation>
    <scope>NUCLEOTIDE SEQUENCE [LARGE SCALE GENOMIC DNA]</scope>
    <source>
        <strain evidence="2 3">PX506</strain>
        <tissue evidence="2">Whole organism</tissue>
    </source>
</reference>
<dbReference type="Pfam" id="PF07735">
    <property type="entry name" value="FBA_2"/>
    <property type="match status" value="1"/>
</dbReference>
<accession>A0A6A5FUN4</accession>
<organism evidence="2 3">
    <name type="scientific">Caenorhabditis remanei</name>
    <name type="common">Caenorhabditis vulgaris</name>
    <dbReference type="NCBI Taxonomy" id="31234"/>
    <lineage>
        <taxon>Eukaryota</taxon>
        <taxon>Metazoa</taxon>
        <taxon>Ecdysozoa</taxon>
        <taxon>Nematoda</taxon>
        <taxon>Chromadorea</taxon>
        <taxon>Rhabditida</taxon>
        <taxon>Rhabditina</taxon>
        <taxon>Rhabditomorpha</taxon>
        <taxon>Rhabditoidea</taxon>
        <taxon>Rhabditidae</taxon>
        <taxon>Peloderinae</taxon>
        <taxon>Caenorhabditis</taxon>
    </lineage>
</organism>
<evidence type="ECO:0000313" key="2">
    <source>
        <dbReference type="EMBL" id="KAF1746216.1"/>
    </source>
</evidence>
<name>A0A6A5FUN4_CAERE</name>
<dbReference type="KEGG" id="crq:GCK72_022669"/>
<dbReference type="GeneID" id="78777520"/>
<sequence length="69" mass="8055">MDEFVARNEDMDSIPNWITVERVLTSNCVRMWIGLCSFTATDLNRIIKGWIEGNNLRLEIYISCRCKTV</sequence>
<protein>
    <recommendedName>
        <fullName evidence="1">Sdz-33 F-box domain-containing protein</fullName>
    </recommendedName>
</protein>
<proteinExistence type="predicted"/>
<comment type="caution">
    <text evidence="2">The sequence shown here is derived from an EMBL/GenBank/DDBJ whole genome shotgun (WGS) entry which is preliminary data.</text>
</comment>
<evidence type="ECO:0000259" key="1">
    <source>
        <dbReference type="Pfam" id="PF07735"/>
    </source>
</evidence>
<dbReference type="RefSeq" id="XP_053578545.1">
    <property type="nucleotide sequence ID" value="XM_053734979.1"/>
</dbReference>